<keyword evidence="1" id="KW-0732">Signal</keyword>
<name>E1U2S9_CARML</name>
<dbReference type="AlphaFoldDB" id="E1U2S9"/>
<protein>
    <submittedName>
        <fullName evidence="2">Uncharacterized protein</fullName>
    </submittedName>
</protein>
<feature type="chain" id="PRO_5003152424" evidence="1">
    <location>
        <begin position="29"/>
        <end position="143"/>
    </location>
</feature>
<dbReference type="RefSeq" id="WP_229252374.1">
    <property type="nucleotide sequence ID" value="NZ_LHUF01000012.1"/>
</dbReference>
<accession>E1U2S9</accession>
<organism evidence="2">
    <name type="scientific">Carnobacterium maltaromaticum</name>
    <name type="common">Carnobacterium piscicola</name>
    <dbReference type="NCBI Taxonomy" id="2751"/>
    <lineage>
        <taxon>Bacteria</taxon>
        <taxon>Bacillati</taxon>
        <taxon>Bacillota</taxon>
        <taxon>Bacilli</taxon>
        <taxon>Lactobacillales</taxon>
        <taxon>Carnobacteriaceae</taxon>
        <taxon>Carnobacterium</taxon>
    </lineage>
</organism>
<feature type="signal peptide" evidence="1">
    <location>
        <begin position="1"/>
        <end position="28"/>
    </location>
</feature>
<dbReference type="GeneID" id="83607564"/>
<reference evidence="2" key="1">
    <citation type="journal article" date="2008" name="Appl. Environ. Microbiol.">
        <title>Isolation and characterization of carnocyclin a, a novel circular bacteriocin produced by Carnobacterium maltaromaticum UAL307.</title>
        <authorList>
            <person name="Martin-Visscher L.A."/>
            <person name="van Belkum M.J."/>
            <person name="Garneau-Tsodikova S."/>
            <person name="Whittal R.M."/>
            <person name="Zheng J."/>
            <person name="McMullen L.M."/>
            <person name="Vederas J.C."/>
        </authorList>
    </citation>
    <scope>NUCLEOTIDE SEQUENCE</scope>
    <source>
        <strain evidence="2">UAL307</strain>
    </source>
</reference>
<dbReference type="EMBL" id="EU624394">
    <property type="protein sequence ID" value="ADO17965.1"/>
    <property type="molecule type" value="Genomic_DNA"/>
</dbReference>
<reference evidence="2" key="2">
    <citation type="journal article" date="2010" name="Probiotics Antimicrob. Proteins">
        <title>Cloning and characterization of the gene cluster involved in the production of the circular bacteriocin carnocyclin A.</title>
        <authorList>
            <person name="van Belkum M.J."/>
            <person name="Martin-Visscher L.A."/>
            <person name="Vederas J.C."/>
        </authorList>
    </citation>
    <scope>NUCLEOTIDE SEQUENCE</scope>
    <source>
        <strain evidence="2">UAL307</strain>
    </source>
</reference>
<evidence type="ECO:0000256" key="1">
    <source>
        <dbReference type="SAM" id="SignalP"/>
    </source>
</evidence>
<sequence length="143" mass="15582">MKKKLLLSAIILTSLSSVILPTSFTVSASTTVSEQSINQTDSSIGNIESMNRYTDAVNQYLTTQDGVYKLNDLAKDTMTPNDYALLKNIVEDLNNPIATRSSRANSFRLTLSNQEAKNLAYNLGKATGAAGIIAILVTWFKTK</sequence>
<proteinExistence type="predicted"/>
<evidence type="ECO:0000313" key="2">
    <source>
        <dbReference type="EMBL" id="ADO17965.1"/>
    </source>
</evidence>